<dbReference type="InterPro" id="IPR042175">
    <property type="entry name" value="Cell/Rod_MreC_2"/>
</dbReference>
<dbReference type="GO" id="GO:0005886">
    <property type="term" value="C:plasma membrane"/>
    <property type="evidence" value="ECO:0007669"/>
    <property type="project" value="TreeGrafter"/>
</dbReference>
<dbReference type="PANTHER" id="PTHR34138:SF1">
    <property type="entry name" value="CELL SHAPE-DETERMINING PROTEIN MREC"/>
    <property type="match status" value="1"/>
</dbReference>
<keyword evidence="5" id="KW-0175">Coiled coil</keyword>
<dbReference type="EMBL" id="JABTTY010000001">
    <property type="protein sequence ID" value="MBE7524855.1"/>
    <property type="molecule type" value="Genomic_DNA"/>
</dbReference>
<evidence type="ECO:0000313" key="8">
    <source>
        <dbReference type="Proteomes" id="UP000710385"/>
    </source>
</evidence>
<dbReference type="PANTHER" id="PTHR34138">
    <property type="entry name" value="CELL SHAPE-DETERMINING PROTEIN MREC"/>
    <property type="match status" value="1"/>
</dbReference>
<accession>A0A928TUV7</accession>
<dbReference type="InterPro" id="IPR007221">
    <property type="entry name" value="MreC"/>
</dbReference>
<name>A0A928TUV7_UNCKA</name>
<protein>
    <recommendedName>
        <fullName evidence="2">Cell shape-determining protein MreC</fullName>
    </recommendedName>
    <alternativeName>
        <fullName evidence="4">Cell shape protein MreC</fullName>
    </alternativeName>
</protein>
<sequence length="265" mass="28528">MPKPRPWFIGLLGLSALLLLGLAGFIGPVRETVRAVLLPVARLTSNVGASIGRMMRLDRETGEANRRAEELEARLRNTTVDYVRLRALEEENRSLRAQAKFITEKGYQTIGARVIARAITYQTAVVTVDRGSKDGVEIGQAVVTEEGILVGKVLSIGERTASVMLLSDIRSRVASKVSGADRLSGVVEGRGNGAAHFTLVPQSQPLERDNVIVTAGTEERVPPNLVVGIVNDVEAKPTDPFKNAVIEPLAPLERLELVAIVIPGS</sequence>
<dbReference type="GO" id="GO:0008360">
    <property type="term" value="P:regulation of cell shape"/>
    <property type="evidence" value="ECO:0007669"/>
    <property type="project" value="UniProtKB-KW"/>
</dbReference>
<dbReference type="Gene3D" id="2.40.10.340">
    <property type="entry name" value="Rod shape-determining protein MreC, domain 1"/>
    <property type="match status" value="1"/>
</dbReference>
<dbReference type="Proteomes" id="UP000710385">
    <property type="component" value="Unassembled WGS sequence"/>
</dbReference>
<organism evidence="7 8">
    <name type="scientific">candidate division WWE3 bacterium</name>
    <dbReference type="NCBI Taxonomy" id="2053526"/>
    <lineage>
        <taxon>Bacteria</taxon>
        <taxon>Katanobacteria</taxon>
    </lineage>
</organism>
<comment type="similarity">
    <text evidence="1">Belongs to the MreC family.</text>
</comment>
<evidence type="ECO:0000256" key="3">
    <source>
        <dbReference type="ARBA" id="ARBA00022960"/>
    </source>
</evidence>
<evidence type="ECO:0000259" key="6">
    <source>
        <dbReference type="Pfam" id="PF04085"/>
    </source>
</evidence>
<feature type="domain" description="Rod shape-determining protein MreC beta-barrel core" evidence="6">
    <location>
        <begin position="114"/>
        <end position="261"/>
    </location>
</feature>
<feature type="coiled-coil region" evidence="5">
    <location>
        <begin position="54"/>
        <end position="105"/>
    </location>
</feature>
<comment type="caution">
    <text evidence="7">The sequence shown here is derived from an EMBL/GenBank/DDBJ whole genome shotgun (WGS) entry which is preliminary data.</text>
</comment>
<keyword evidence="3" id="KW-0133">Cell shape</keyword>
<evidence type="ECO:0000313" key="7">
    <source>
        <dbReference type="EMBL" id="MBE7524855.1"/>
    </source>
</evidence>
<dbReference type="Pfam" id="PF04085">
    <property type="entry name" value="MreC"/>
    <property type="match status" value="1"/>
</dbReference>
<evidence type="ECO:0000256" key="1">
    <source>
        <dbReference type="ARBA" id="ARBA00009369"/>
    </source>
</evidence>
<gene>
    <name evidence="7" type="primary">mreC</name>
    <name evidence="7" type="ORF">HS096_00435</name>
</gene>
<evidence type="ECO:0000256" key="2">
    <source>
        <dbReference type="ARBA" id="ARBA00013855"/>
    </source>
</evidence>
<dbReference type="AlphaFoldDB" id="A0A928TUV7"/>
<proteinExistence type="inferred from homology"/>
<dbReference type="Gene3D" id="2.40.10.350">
    <property type="entry name" value="Rod shape-determining protein MreC, domain 2"/>
    <property type="match status" value="1"/>
</dbReference>
<dbReference type="InterPro" id="IPR042177">
    <property type="entry name" value="Cell/Rod_1"/>
</dbReference>
<dbReference type="InterPro" id="IPR055342">
    <property type="entry name" value="MreC_beta-barrel_core"/>
</dbReference>
<dbReference type="PIRSF" id="PIRSF038471">
    <property type="entry name" value="MreC"/>
    <property type="match status" value="1"/>
</dbReference>
<evidence type="ECO:0000256" key="4">
    <source>
        <dbReference type="ARBA" id="ARBA00032089"/>
    </source>
</evidence>
<evidence type="ECO:0000256" key="5">
    <source>
        <dbReference type="SAM" id="Coils"/>
    </source>
</evidence>
<dbReference type="NCBIfam" id="TIGR00219">
    <property type="entry name" value="mreC"/>
    <property type="match status" value="1"/>
</dbReference>
<reference evidence="7" key="1">
    <citation type="submission" date="2020-05" db="EMBL/GenBank/DDBJ databases">
        <title>High-Quality Genomes of Partial-Nitritation/Anammox System by Hierarchical Clustering Based Hybrid Assembly.</title>
        <authorList>
            <person name="Liu L."/>
            <person name="Wang Y."/>
            <person name="Che Y."/>
            <person name="Chen Y."/>
            <person name="Xia Y."/>
            <person name="Luo R."/>
            <person name="Cheng S.H."/>
            <person name="Zheng C."/>
            <person name="Zhang T."/>
        </authorList>
    </citation>
    <scope>NUCLEOTIDE SEQUENCE</scope>
    <source>
        <strain evidence="7">H1_PAT1</strain>
    </source>
</reference>